<evidence type="ECO:0000313" key="2">
    <source>
        <dbReference type="Proteomes" id="UP000053758"/>
    </source>
</evidence>
<proteinExistence type="predicted"/>
<dbReference type="RefSeq" id="XP_014654644.1">
    <property type="nucleotide sequence ID" value="XM_014799158.1"/>
</dbReference>
<sequence length="190" mass="20103">MRVPHQALLASFQTHPSSNLSSLQSNMPASLTEAKDALVLRLKFHKSTLFLPCQPTDTLASLKTGFVVAVRSSNQPELSSLPSYTSTDAKSYPSWSDMDPDTDVGLFIASSTGNDAAGLEGMTIFMPLDHDASGADTTVRKAGLKDSDAVCVGFRAQGAASVSQPIVQFTDVEEDDEAADPDSVPPPLSE</sequence>
<name>A0A081CJZ5_PSEA2</name>
<dbReference type="AlphaFoldDB" id="A0A081CJZ5"/>
<accession>A0A081CJZ5</accession>
<dbReference type="GeneID" id="26306034"/>
<evidence type="ECO:0000313" key="1">
    <source>
        <dbReference type="EMBL" id="GAK66991.1"/>
    </source>
</evidence>
<keyword evidence="2" id="KW-1185">Reference proteome</keyword>
<dbReference type="Proteomes" id="UP000053758">
    <property type="component" value="Unassembled WGS sequence"/>
</dbReference>
<gene>
    <name evidence="1" type="ORF">PAN0_016c5216</name>
</gene>
<protein>
    <submittedName>
        <fullName evidence="1">Uncharacterized protein</fullName>
    </submittedName>
</protein>
<reference evidence="2" key="1">
    <citation type="journal article" date="2014" name="Genome Announc.">
        <title>Draft Genome Sequence of the Yeast Pseudozyma antarctica Type Strain JCM10317, a Producer of the Glycolipid Biosurfactants, Mannosylerythritol Lipids.</title>
        <authorList>
            <person name="Saika A."/>
            <person name="Koike H."/>
            <person name="Hori T."/>
            <person name="Fukuoka T."/>
            <person name="Sato S."/>
            <person name="Habe H."/>
            <person name="Kitamoto D."/>
            <person name="Morita T."/>
        </authorList>
    </citation>
    <scope>NUCLEOTIDE SEQUENCE [LARGE SCALE GENOMIC DNA]</scope>
    <source>
        <strain evidence="2">JCM 10317</strain>
    </source>
</reference>
<dbReference type="HOGENOM" id="CLU_116420_0_0_1"/>
<organism evidence="1 2">
    <name type="scientific">Pseudozyma antarctica</name>
    <name type="common">Yeast</name>
    <name type="synonym">Candida antarctica</name>
    <dbReference type="NCBI Taxonomy" id="84753"/>
    <lineage>
        <taxon>Eukaryota</taxon>
        <taxon>Fungi</taxon>
        <taxon>Dikarya</taxon>
        <taxon>Basidiomycota</taxon>
        <taxon>Ustilaginomycotina</taxon>
        <taxon>Ustilaginomycetes</taxon>
        <taxon>Ustilaginales</taxon>
        <taxon>Ustilaginaceae</taxon>
        <taxon>Moesziomyces</taxon>
    </lineage>
</organism>
<dbReference type="EMBL" id="DF830083">
    <property type="protein sequence ID" value="GAK66991.1"/>
    <property type="molecule type" value="Genomic_DNA"/>
</dbReference>
<dbReference type="OrthoDB" id="5376498at2759"/>